<sequence>MLDWIIIGAGIHGCTTAAHLAYADPSLTRDKRLLLIDSGPGPLSAWNTMTERVGMKYLRSPGVHHLHPRVRDLFSFAKRNHYYSSHFSGSSKKPSVSLFRHHCAKVIEEMDLTSCFEQAHAFNIDRCGAYWMVDTERGTLFTKRVVLATGTKEHCSLPSWLPAADQGGACHIHQKQEPEPVRPPATVIGGGMSGVQKALDLSRRFPGQVTLALRHPLRVWEYDAAPEWMGGKYRQVCRNTSTFSERRHAITRARRSGSITKNLYRQVQRQQGLGRLEVRQDPIRRVTSRQSHWLLHGSAATWEARAILCATGDQYHPAQNPLLFRLINSCQLPLAPCGYPALAPYSPVWARGLYVSGPLADLAIGPTARNIAGARTAAACIQQEAQHACT</sequence>
<name>A0A510Y6H4_MARHA</name>
<dbReference type="AlphaFoldDB" id="A0A510Y6H4"/>
<dbReference type="SUPFAM" id="SSF51905">
    <property type="entry name" value="FAD/NAD(P)-binding domain"/>
    <property type="match status" value="2"/>
</dbReference>
<organism evidence="1 2">
    <name type="scientific">Marinococcus halophilus</name>
    <dbReference type="NCBI Taxonomy" id="1371"/>
    <lineage>
        <taxon>Bacteria</taxon>
        <taxon>Bacillati</taxon>
        <taxon>Bacillota</taxon>
        <taxon>Bacilli</taxon>
        <taxon>Bacillales</taxon>
        <taxon>Bacillaceae</taxon>
        <taxon>Marinococcus</taxon>
    </lineage>
</organism>
<dbReference type="Gene3D" id="3.50.50.60">
    <property type="entry name" value="FAD/NAD(P)-binding domain"/>
    <property type="match status" value="1"/>
</dbReference>
<dbReference type="InterPro" id="IPR036188">
    <property type="entry name" value="FAD/NAD-bd_sf"/>
</dbReference>
<dbReference type="PANTHER" id="PTHR38663:SF1">
    <property type="entry name" value="L-ORNITHINE N(5)-MONOOXYGENASE"/>
    <property type="match status" value="1"/>
</dbReference>
<reference evidence="1 2" key="1">
    <citation type="submission" date="2019-07" db="EMBL/GenBank/DDBJ databases">
        <title>Whole genome shotgun sequence of Marinococcus halophilus NBRC 102359.</title>
        <authorList>
            <person name="Hosoyama A."/>
            <person name="Uohara A."/>
            <person name="Ohji S."/>
            <person name="Ichikawa N."/>
        </authorList>
    </citation>
    <scope>NUCLEOTIDE SEQUENCE [LARGE SCALE GENOMIC DNA]</scope>
    <source>
        <strain evidence="1 2">NBRC 102359</strain>
    </source>
</reference>
<dbReference type="EMBL" id="BJUN01000005">
    <property type="protein sequence ID" value="GEK58311.1"/>
    <property type="molecule type" value="Genomic_DNA"/>
</dbReference>
<dbReference type="PANTHER" id="PTHR38663">
    <property type="match status" value="1"/>
</dbReference>
<comment type="caution">
    <text evidence="1">The sequence shown here is derived from an EMBL/GenBank/DDBJ whole genome shotgun (WGS) entry which is preliminary data.</text>
</comment>
<evidence type="ECO:0000313" key="2">
    <source>
        <dbReference type="Proteomes" id="UP000321051"/>
    </source>
</evidence>
<dbReference type="PRINTS" id="PR00368">
    <property type="entry name" value="FADPNR"/>
</dbReference>
<dbReference type="RefSeq" id="WP_179124113.1">
    <property type="nucleotide sequence ID" value="NZ_BJUN01000005.1"/>
</dbReference>
<dbReference type="Proteomes" id="UP000321051">
    <property type="component" value="Unassembled WGS sequence"/>
</dbReference>
<gene>
    <name evidence="1" type="ORF">MHA01_12160</name>
</gene>
<proteinExistence type="predicted"/>
<evidence type="ECO:0008006" key="3">
    <source>
        <dbReference type="Google" id="ProtNLM"/>
    </source>
</evidence>
<dbReference type="STRING" id="1371.GCA_900166605_02706"/>
<accession>A0A510Y6H4</accession>
<protein>
    <recommendedName>
        <fullName evidence="3">FAD/NAD(P)-binding domain-containing protein</fullName>
    </recommendedName>
</protein>
<keyword evidence="2" id="KW-1185">Reference proteome</keyword>
<evidence type="ECO:0000313" key="1">
    <source>
        <dbReference type="EMBL" id="GEK58311.1"/>
    </source>
</evidence>